<gene>
    <name evidence="1" type="ORF">SAVMC3_17630</name>
</gene>
<name>A0A499V4C5_STRAX</name>
<dbReference type="AlphaFoldDB" id="A0A499V4C5"/>
<reference evidence="1" key="1">
    <citation type="submission" date="2019-04" db="EMBL/GenBank/DDBJ databases">
        <title>Draft genome sequences of Streptomyces avermitilis MC3.</title>
        <authorList>
            <person name="Komaki H."/>
            <person name="Tamura T."/>
            <person name="Hosoyama A."/>
        </authorList>
    </citation>
    <scope>NUCLEOTIDE SEQUENCE</scope>
    <source>
        <strain evidence="1">MC3</strain>
    </source>
</reference>
<evidence type="ECO:0000313" key="1">
    <source>
        <dbReference type="EMBL" id="BBJ49134.1"/>
    </source>
</evidence>
<protein>
    <submittedName>
        <fullName evidence="1">Uncharacterized protein</fullName>
    </submittedName>
</protein>
<sequence length="111" mass="11931">MDPGGHLLRAAVGTAGGEWAVRIAEAHDAVDTRRQALNYAFAIKAGLGVEMSVGKRMLTAFERRPGMFHAALTGFRPAWKAFAQITRGATSLGELVRSHPMAGRVLTSLDR</sequence>
<organism evidence="1">
    <name type="scientific">Streptomyces avermitilis</name>
    <dbReference type="NCBI Taxonomy" id="33903"/>
    <lineage>
        <taxon>Bacteria</taxon>
        <taxon>Bacillati</taxon>
        <taxon>Actinomycetota</taxon>
        <taxon>Actinomycetes</taxon>
        <taxon>Kitasatosporales</taxon>
        <taxon>Streptomycetaceae</taxon>
        <taxon>Streptomyces</taxon>
    </lineage>
</organism>
<proteinExistence type="predicted"/>
<accession>A0A499V4C5</accession>
<dbReference type="EMBL" id="AP019621">
    <property type="protein sequence ID" value="BBJ49134.1"/>
    <property type="molecule type" value="Genomic_DNA"/>
</dbReference>